<keyword evidence="1" id="KW-0813">Transport</keyword>
<proteinExistence type="predicted"/>
<dbReference type="AlphaFoldDB" id="A0A429ZQ28"/>
<dbReference type="SUPFAM" id="SSF52540">
    <property type="entry name" value="P-loop containing nucleoside triphosphate hydrolases"/>
    <property type="match status" value="1"/>
</dbReference>
<dbReference type="PROSITE" id="PS50893">
    <property type="entry name" value="ABC_TRANSPORTER_2"/>
    <property type="match status" value="1"/>
</dbReference>
<evidence type="ECO:0000313" key="5">
    <source>
        <dbReference type="EMBL" id="RST95820.1"/>
    </source>
</evidence>
<keyword evidence="6" id="KW-1185">Reference proteome</keyword>
<dbReference type="PANTHER" id="PTHR42788:SF19">
    <property type="entry name" value="ALIPHATIC SULFONATES IMPORT ATP-BINDING PROTEIN SSUB 2"/>
    <property type="match status" value="1"/>
</dbReference>
<dbReference type="InterPro" id="IPR027417">
    <property type="entry name" value="P-loop_NTPase"/>
</dbReference>
<dbReference type="InterPro" id="IPR003439">
    <property type="entry name" value="ABC_transporter-like_ATP-bd"/>
</dbReference>
<dbReference type="OrthoDB" id="9802264at2"/>
<feature type="domain" description="ABC transporter" evidence="4">
    <location>
        <begin position="9"/>
        <end position="240"/>
    </location>
</feature>
<dbReference type="InterPro" id="IPR003593">
    <property type="entry name" value="AAA+_ATPase"/>
</dbReference>
<reference evidence="5 6" key="1">
    <citation type="submission" date="2017-05" db="EMBL/GenBank/DDBJ databases">
        <title>Vagococcus spp. assemblies.</title>
        <authorList>
            <person name="Gulvik C.A."/>
        </authorList>
    </citation>
    <scope>NUCLEOTIDE SEQUENCE [LARGE SCALE GENOMIC DNA]</scope>
    <source>
        <strain evidence="5 6">SS1994</strain>
    </source>
</reference>
<evidence type="ECO:0000256" key="3">
    <source>
        <dbReference type="ARBA" id="ARBA00022840"/>
    </source>
</evidence>
<evidence type="ECO:0000256" key="1">
    <source>
        <dbReference type="ARBA" id="ARBA00022448"/>
    </source>
</evidence>
<gene>
    <name evidence="5" type="ORF">CBF36_01245</name>
</gene>
<keyword evidence="2" id="KW-0547">Nucleotide-binding</keyword>
<dbReference type="Gene3D" id="3.40.50.300">
    <property type="entry name" value="P-loop containing nucleotide triphosphate hydrolases"/>
    <property type="match status" value="1"/>
</dbReference>
<dbReference type="InterPro" id="IPR050166">
    <property type="entry name" value="ABC_transporter_ATP-bind"/>
</dbReference>
<name>A0A429ZQ28_9ENTE</name>
<evidence type="ECO:0000313" key="6">
    <source>
        <dbReference type="Proteomes" id="UP000288490"/>
    </source>
</evidence>
<protein>
    <recommendedName>
        <fullName evidence="4">ABC transporter domain-containing protein</fullName>
    </recommendedName>
</protein>
<organism evidence="5 6">
    <name type="scientific">Vagococcus bubulae</name>
    <dbReference type="NCBI Taxonomy" id="1977868"/>
    <lineage>
        <taxon>Bacteria</taxon>
        <taxon>Bacillati</taxon>
        <taxon>Bacillota</taxon>
        <taxon>Bacilli</taxon>
        <taxon>Lactobacillales</taxon>
        <taxon>Enterococcaceae</taxon>
        <taxon>Vagococcus</taxon>
    </lineage>
</organism>
<dbReference type="GO" id="GO:0005524">
    <property type="term" value="F:ATP binding"/>
    <property type="evidence" value="ECO:0007669"/>
    <property type="project" value="UniProtKB-KW"/>
</dbReference>
<dbReference type="InterPro" id="IPR017871">
    <property type="entry name" value="ABC_transporter-like_CS"/>
</dbReference>
<evidence type="ECO:0000256" key="2">
    <source>
        <dbReference type="ARBA" id="ARBA00022741"/>
    </source>
</evidence>
<dbReference type="Proteomes" id="UP000288490">
    <property type="component" value="Unassembled WGS sequence"/>
</dbReference>
<dbReference type="Pfam" id="PF00005">
    <property type="entry name" value="ABC_tran"/>
    <property type="match status" value="1"/>
</dbReference>
<dbReference type="CDD" id="cd03293">
    <property type="entry name" value="ABC_NrtD_SsuB_transporters"/>
    <property type="match status" value="1"/>
</dbReference>
<sequence length="258" mass="29261">MPLNKEPLIKLTQVTQQFTSNESEVTILNQLDLSMYDGEFVSVVGPSGCGKSTLLNLIAGFLMPTSGSIKMRHQLITSPDKTRGVVFQSPTLYPWLSVEQNIAYGPKRQKLPINEINEKVKLLVEQVGLIGSEKKYPFELSGGMKQRVSIARAMVNEPELLLMDEPFSALDAITRRNMQGLLRSLWKENHQSIFMITHDIEEALKLSTRVLVFPKNKPGELKEYPFNFTEKIAQDSTYEPDTDEVFQQNKLLLLNDIM</sequence>
<dbReference type="PANTHER" id="PTHR42788">
    <property type="entry name" value="TAURINE IMPORT ATP-BINDING PROTEIN-RELATED"/>
    <property type="match status" value="1"/>
</dbReference>
<keyword evidence="3" id="KW-0067">ATP-binding</keyword>
<comment type="caution">
    <text evidence="5">The sequence shown here is derived from an EMBL/GenBank/DDBJ whole genome shotgun (WGS) entry which is preliminary data.</text>
</comment>
<dbReference type="RefSeq" id="WP_125955910.1">
    <property type="nucleotide sequence ID" value="NZ_JAQEJV010000002.1"/>
</dbReference>
<accession>A0A429ZQ28</accession>
<dbReference type="GO" id="GO:0016887">
    <property type="term" value="F:ATP hydrolysis activity"/>
    <property type="evidence" value="ECO:0007669"/>
    <property type="project" value="InterPro"/>
</dbReference>
<evidence type="ECO:0000259" key="4">
    <source>
        <dbReference type="PROSITE" id="PS50893"/>
    </source>
</evidence>
<dbReference type="PROSITE" id="PS00211">
    <property type="entry name" value="ABC_TRANSPORTER_1"/>
    <property type="match status" value="1"/>
</dbReference>
<dbReference type="EMBL" id="NGJT01000002">
    <property type="protein sequence ID" value="RST95820.1"/>
    <property type="molecule type" value="Genomic_DNA"/>
</dbReference>
<dbReference type="SMART" id="SM00382">
    <property type="entry name" value="AAA"/>
    <property type="match status" value="1"/>
</dbReference>